<feature type="compositionally biased region" description="Basic and acidic residues" evidence="3">
    <location>
        <begin position="234"/>
        <end position="247"/>
    </location>
</feature>
<feature type="region of interest" description="Disordered" evidence="3">
    <location>
        <begin position="189"/>
        <end position="296"/>
    </location>
</feature>
<accession>A0A7I8VDW3</accession>
<dbReference type="OrthoDB" id="25179at2759"/>
<sequence length="843" mass="98097">MYEWNKKHLKRNGSLRRSSTRSPYIPQVEDEHGRIRLAIDNYKPFINYNDYANEADRLIGEASAKIKEAGEDIFSDLVYLQKVLNLESLDQLRQCSDLLLDHFMEYSTRIKSVLIEPKPSEIQKQLINCNTEIATILRISDFVGFLGSRGEDYQTIGNLCMTLKERMEKLEVQINDYLYGLSNSMEVPTRQLRKTSSDSATRRRSLNEIDLNPLPVPSALNLHNNTDIPPPLPEKLKTPKALDDHSPAKSIESAYRTEPRRLSYYDNLPSIDGNSSESTPPPLPPKKGKSQEESHYDNMKLREKTSADLIPPLPPKHAIQAYLNAFGSYTLPQNHELARHSVHAVNYYKQNWYEHQMLVHSPNTDSFLPIKSKTISQMTCLREERKRSSDRRTFVQESKISDESEEDSSEDVQETPAVTVQIEKEKMEDQYKKNSADLVSNLYPDDAQIILDELIFKKKESKEGCEIKGGSVEALLTYATTSGNKDFMYQEAFLTTYRTFASTEDLIDKLISRYKKFSHMDDWKKLSRNVFSFIIRVLDELSMTELDENLFIQLMNVVHTIISDGDLSLGRVFRKQLLNKARATKEKKLALAKSLLKKNVREYNHKITQFKAVDIAEQMTLIDSDIFNKIELAEVLLWSRHNKEDQEENFVTLMKCVHTFNNISYWCRSRIVDVHDTKEREKCYYKFIKVLKHLRRLNNFNGCMAIYSALNANVISRLEWPKQTLEDMKEFHQLFDSSASFRTYRQVLLETQAPCVPQLALVIKDLTSINEVNPDYLDVSGKKVVNFSKRQMEFNTLDNLRRFQKSKYNFKEKKEIVAFFNNFEDSYSEEQLYKMSTFIKKKN</sequence>
<dbReference type="Proteomes" id="UP000549394">
    <property type="component" value="Unassembled WGS sequence"/>
</dbReference>
<gene>
    <name evidence="6" type="ORF">DGYR_LOCUS2831</name>
</gene>
<dbReference type="Gene3D" id="1.20.870.10">
    <property type="entry name" value="Son of sevenless (SoS) protein Chain: S domain 1"/>
    <property type="match status" value="1"/>
</dbReference>
<dbReference type="Gene3D" id="1.10.840.10">
    <property type="entry name" value="Ras guanine-nucleotide exchange factors catalytic domain"/>
    <property type="match status" value="1"/>
</dbReference>
<feature type="domain" description="Ras-GEF" evidence="4">
    <location>
        <begin position="611"/>
        <end position="842"/>
    </location>
</feature>
<dbReference type="PROSITE" id="PS50212">
    <property type="entry name" value="RASGEF_NTER"/>
    <property type="match status" value="1"/>
</dbReference>
<reference evidence="6 7" key="1">
    <citation type="submission" date="2020-08" db="EMBL/GenBank/DDBJ databases">
        <authorList>
            <person name="Hejnol A."/>
        </authorList>
    </citation>
    <scope>NUCLEOTIDE SEQUENCE [LARGE SCALE GENOMIC DNA]</scope>
</reference>
<keyword evidence="1 2" id="KW-0344">Guanine-nucleotide releasing factor</keyword>
<dbReference type="InterPro" id="IPR008937">
    <property type="entry name" value="Ras-like_GEF"/>
</dbReference>
<dbReference type="SUPFAM" id="SSF48366">
    <property type="entry name" value="Ras GEF"/>
    <property type="match status" value="1"/>
</dbReference>
<evidence type="ECO:0000256" key="2">
    <source>
        <dbReference type="PROSITE-ProRule" id="PRU00168"/>
    </source>
</evidence>
<dbReference type="GO" id="GO:0005085">
    <property type="term" value="F:guanyl-nucleotide exchange factor activity"/>
    <property type="evidence" value="ECO:0007669"/>
    <property type="project" value="UniProtKB-KW"/>
</dbReference>
<protein>
    <submittedName>
        <fullName evidence="6">DgyrCDS3076</fullName>
    </submittedName>
</protein>
<feature type="compositionally biased region" description="Acidic residues" evidence="3">
    <location>
        <begin position="403"/>
        <end position="413"/>
    </location>
</feature>
<dbReference type="EMBL" id="CAJFCJ010000004">
    <property type="protein sequence ID" value="CAD5113917.1"/>
    <property type="molecule type" value="Genomic_DNA"/>
</dbReference>
<dbReference type="CDD" id="cd00155">
    <property type="entry name" value="RasGEF"/>
    <property type="match status" value="1"/>
</dbReference>
<dbReference type="InterPro" id="IPR000651">
    <property type="entry name" value="Ras-like_Gua-exchang_fac_N"/>
</dbReference>
<dbReference type="CDD" id="cd06224">
    <property type="entry name" value="REM"/>
    <property type="match status" value="1"/>
</dbReference>
<feature type="compositionally biased region" description="Basic and acidic residues" evidence="3">
    <location>
        <begin position="381"/>
        <end position="402"/>
    </location>
</feature>
<dbReference type="InterPro" id="IPR001895">
    <property type="entry name" value="RASGEF_cat_dom"/>
</dbReference>
<dbReference type="GO" id="GO:0007265">
    <property type="term" value="P:Ras protein signal transduction"/>
    <property type="evidence" value="ECO:0007669"/>
    <property type="project" value="TreeGrafter"/>
</dbReference>
<dbReference type="AlphaFoldDB" id="A0A7I8VDW3"/>
<proteinExistence type="predicted"/>
<dbReference type="PANTHER" id="PTHR23113">
    <property type="entry name" value="GUANINE NUCLEOTIDE EXCHANGE FACTOR"/>
    <property type="match status" value="1"/>
</dbReference>
<dbReference type="SMART" id="SM00229">
    <property type="entry name" value="RasGEFN"/>
    <property type="match status" value="1"/>
</dbReference>
<dbReference type="GO" id="GO:0005886">
    <property type="term" value="C:plasma membrane"/>
    <property type="evidence" value="ECO:0007669"/>
    <property type="project" value="TreeGrafter"/>
</dbReference>
<comment type="caution">
    <text evidence="6">The sequence shown here is derived from an EMBL/GenBank/DDBJ whole genome shotgun (WGS) entry which is preliminary data.</text>
</comment>
<organism evidence="6 7">
    <name type="scientific">Dimorphilus gyrociliatus</name>
    <dbReference type="NCBI Taxonomy" id="2664684"/>
    <lineage>
        <taxon>Eukaryota</taxon>
        <taxon>Metazoa</taxon>
        <taxon>Spiralia</taxon>
        <taxon>Lophotrochozoa</taxon>
        <taxon>Annelida</taxon>
        <taxon>Polychaeta</taxon>
        <taxon>Polychaeta incertae sedis</taxon>
        <taxon>Dinophilidae</taxon>
        <taxon>Dimorphilus</taxon>
    </lineage>
</organism>
<dbReference type="PANTHER" id="PTHR23113:SF224">
    <property type="entry name" value="RAP GUANINE NUCLEOTIDE EXCHANGE FACTOR 1"/>
    <property type="match status" value="1"/>
</dbReference>
<dbReference type="Pfam" id="PF00617">
    <property type="entry name" value="RasGEF"/>
    <property type="match status" value="1"/>
</dbReference>
<evidence type="ECO:0000313" key="7">
    <source>
        <dbReference type="Proteomes" id="UP000549394"/>
    </source>
</evidence>
<name>A0A7I8VDW3_9ANNE</name>
<evidence type="ECO:0000256" key="3">
    <source>
        <dbReference type="SAM" id="MobiDB-lite"/>
    </source>
</evidence>
<feature type="region of interest" description="Disordered" evidence="3">
    <location>
        <begin position="381"/>
        <end position="415"/>
    </location>
</feature>
<evidence type="ECO:0000313" key="6">
    <source>
        <dbReference type="EMBL" id="CAD5113917.1"/>
    </source>
</evidence>
<evidence type="ECO:0000259" key="4">
    <source>
        <dbReference type="PROSITE" id="PS50009"/>
    </source>
</evidence>
<dbReference type="SMART" id="SM00147">
    <property type="entry name" value="RasGEF"/>
    <property type="match status" value="1"/>
</dbReference>
<keyword evidence="7" id="KW-1185">Reference proteome</keyword>
<dbReference type="PROSITE" id="PS50009">
    <property type="entry name" value="RASGEF_CAT"/>
    <property type="match status" value="1"/>
</dbReference>
<evidence type="ECO:0000256" key="1">
    <source>
        <dbReference type="ARBA" id="ARBA00022658"/>
    </source>
</evidence>
<dbReference type="InterPro" id="IPR036964">
    <property type="entry name" value="RASGEF_cat_dom_sf"/>
</dbReference>
<feature type="domain" description="N-terminal Ras-GEF" evidence="5">
    <location>
        <begin position="463"/>
        <end position="582"/>
    </location>
</feature>
<evidence type="ECO:0000259" key="5">
    <source>
        <dbReference type="PROSITE" id="PS50212"/>
    </source>
</evidence>
<dbReference type="Pfam" id="PF00618">
    <property type="entry name" value="RasGEF_N"/>
    <property type="match status" value="1"/>
</dbReference>
<dbReference type="InterPro" id="IPR023578">
    <property type="entry name" value="Ras_GEF_dom_sf"/>
</dbReference>